<accession>A0ABR4P8R0</accession>
<feature type="compositionally biased region" description="Basic residues" evidence="2">
    <location>
        <begin position="11"/>
        <end position="20"/>
    </location>
</feature>
<organism evidence="4 5">
    <name type="scientific">Phlyctema vagabunda</name>
    <dbReference type="NCBI Taxonomy" id="108571"/>
    <lineage>
        <taxon>Eukaryota</taxon>
        <taxon>Fungi</taxon>
        <taxon>Dikarya</taxon>
        <taxon>Ascomycota</taxon>
        <taxon>Pezizomycotina</taxon>
        <taxon>Leotiomycetes</taxon>
        <taxon>Helotiales</taxon>
        <taxon>Dermateaceae</taxon>
        <taxon>Phlyctema</taxon>
    </lineage>
</organism>
<evidence type="ECO:0000256" key="1">
    <source>
        <dbReference type="ARBA" id="ARBA00023242"/>
    </source>
</evidence>
<comment type="caution">
    <text evidence="4">The sequence shown here is derived from an EMBL/GenBank/DDBJ whole genome shotgun (WGS) entry which is preliminary data.</text>
</comment>
<name>A0ABR4P8R0_9HELO</name>
<evidence type="ECO:0000313" key="4">
    <source>
        <dbReference type="EMBL" id="KAL3419698.1"/>
    </source>
</evidence>
<dbReference type="InterPro" id="IPR053157">
    <property type="entry name" value="Sterol_Uptake_Regulator"/>
</dbReference>
<evidence type="ECO:0000256" key="2">
    <source>
        <dbReference type="SAM" id="MobiDB-lite"/>
    </source>
</evidence>
<dbReference type="PANTHER" id="PTHR47784:SF10">
    <property type="entry name" value="TRANSCRIPTION FACTOR, PUTATIVE (AFU_ORTHOLOGUE AFUA_6G14150)-RELATED"/>
    <property type="match status" value="1"/>
</dbReference>
<sequence>MSAPPPNPKAAPRKTHRKSRNGCDICKRRRVKCDEAGPPCSNCAARRTECHYSTITRNSQNSHSPAVSTESHGQLHGANQVAVPTSALNATIRRIELELLHWYSTRTHLGFAFSPKDQDLWQMFVVEEALKYDFLLKEVFALAALHKAIETPGSSSRYFKYALEAQNEALGLFREALSIVNADNCTALFIFSVMTMIYAIVPTDNAHGIEQRSALESIFVLFEFQKGTVSIVDVCRPWLEAGPFWWAFSEDHTDGPHNGADSYTVALARLQEVSDQITTIDKDRHDIFNLAIARLEPCFFGSRRKVLAWISMVGENFMNEFKEREPMALLIFLHWAVTLDTLKEFWWARTSGKKLVEDVAQILDEEVPQWADITHWAKIEVGLEGYNETSTPVKQIVSS</sequence>
<keyword evidence="1" id="KW-0539">Nucleus</keyword>
<dbReference type="SMART" id="SM00066">
    <property type="entry name" value="GAL4"/>
    <property type="match status" value="1"/>
</dbReference>
<dbReference type="PANTHER" id="PTHR47784">
    <property type="entry name" value="STEROL UPTAKE CONTROL PROTEIN 2"/>
    <property type="match status" value="1"/>
</dbReference>
<dbReference type="InterPro" id="IPR036864">
    <property type="entry name" value="Zn2-C6_fun-type_DNA-bd_sf"/>
</dbReference>
<evidence type="ECO:0000259" key="3">
    <source>
        <dbReference type="PROSITE" id="PS50048"/>
    </source>
</evidence>
<feature type="region of interest" description="Disordered" evidence="2">
    <location>
        <begin position="1"/>
        <end position="20"/>
    </location>
</feature>
<gene>
    <name evidence="4" type="ORF">PVAG01_08196</name>
</gene>
<dbReference type="Proteomes" id="UP001629113">
    <property type="component" value="Unassembled WGS sequence"/>
</dbReference>
<proteinExistence type="predicted"/>
<keyword evidence="5" id="KW-1185">Reference proteome</keyword>
<dbReference type="Pfam" id="PF00172">
    <property type="entry name" value="Zn_clus"/>
    <property type="match status" value="1"/>
</dbReference>
<dbReference type="SUPFAM" id="SSF57701">
    <property type="entry name" value="Zn2/Cys6 DNA-binding domain"/>
    <property type="match status" value="1"/>
</dbReference>
<dbReference type="EMBL" id="JBFCZG010000007">
    <property type="protein sequence ID" value="KAL3419698.1"/>
    <property type="molecule type" value="Genomic_DNA"/>
</dbReference>
<dbReference type="PROSITE" id="PS00463">
    <property type="entry name" value="ZN2_CY6_FUNGAL_1"/>
    <property type="match status" value="1"/>
</dbReference>
<feature type="compositionally biased region" description="Polar residues" evidence="2">
    <location>
        <begin position="56"/>
        <end position="72"/>
    </location>
</feature>
<reference evidence="4 5" key="1">
    <citation type="submission" date="2024-06" db="EMBL/GenBank/DDBJ databases">
        <title>Complete genome of Phlyctema vagabunda strain 19-DSS-EL-015.</title>
        <authorList>
            <person name="Fiorenzani C."/>
        </authorList>
    </citation>
    <scope>NUCLEOTIDE SEQUENCE [LARGE SCALE GENOMIC DNA]</scope>
    <source>
        <strain evidence="4 5">19-DSS-EL-015</strain>
    </source>
</reference>
<feature type="domain" description="Zn(2)-C6 fungal-type" evidence="3">
    <location>
        <begin position="22"/>
        <end position="52"/>
    </location>
</feature>
<dbReference type="CDD" id="cd00067">
    <property type="entry name" value="GAL4"/>
    <property type="match status" value="1"/>
</dbReference>
<dbReference type="InterPro" id="IPR001138">
    <property type="entry name" value="Zn2Cys6_DnaBD"/>
</dbReference>
<dbReference type="Gene3D" id="4.10.240.10">
    <property type="entry name" value="Zn(2)-C6 fungal-type DNA-binding domain"/>
    <property type="match status" value="1"/>
</dbReference>
<dbReference type="PROSITE" id="PS50048">
    <property type="entry name" value="ZN2_CY6_FUNGAL_2"/>
    <property type="match status" value="1"/>
</dbReference>
<protein>
    <submittedName>
        <fullName evidence="4">C6 transcription factor</fullName>
    </submittedName>
</protein>
<evidence type="ECO:0000313" key="5">
    <source>
        <dbReference type="Proteomes" id="UP001629113"/>
    </source>
</evidence>
<feature type="region of interest" description="Disordered" evidence="2">
    <location>
        <begin position="56"/>
        <end position="76"/>
    </location>
</feature>